<dbReference type="PROSITE" id="PS50903">
    <property type="entry name" value="RUBREDOXIN_LIKE"/>
    <property type="match status" value="1"/>
</dbReference>
<protein>
    <submittedName>
        <fullName evidence="9">Rubrerythrin</fullName>
        <ecNumber evidence="9">1.11.1.1</ecNumber>
    </submittedName>
</protein>
<dbReference type="PANTHER" id="PTHR43865">
    <property type="entry name" value="RUBRERYTHRIN-RELATED"/>
    <property type="match status" value="1"/>
</dbReference>
<keyword evidence="3" id="KW-0479">Metal-binding</keyword>
<dbReference type="Gene3D" id="2.20.28.10">
    <property type="match status" value="1"/>
</dbReference>
<reference evidence="8" key="1">
    <citation type="submission" date="2015-01" db="EMBL/GenBank/DDBJ databases">
        <authorList>
            <person name="Aslett M.A."/>
            <person name="De Silva N."/>
        </authorList>
    </citation>
    <scope>NUCLEOTIDE SEQUENCE</scope>
    <source>
        <strain evidence="8">UMC4404</strain>
    </source>
</reference>
<dbReference type="EMBL" id="CEKZ01000003">
    <property type="protein sequence ID" value="CEQ03251.1"/>
    <property type="molecule type" value="Genomic_DNA"/>
</dbReference>
<dbReference type="EC" id="1.11.1.1" evidence="9"/>
<organism evidence="9 10">
    <name type="scientific">Paraclostridium sordellii</name>
    <name type="common">Clostridium sordellii</name>
    <dbReference type="NCBI Taxonomy" id="1505"/>
    <lineage>
        <taxon>Bacteria</taxon>
        <taxon>Bacillati</taxon>
        <taxon>Bacillota</taxon>
        <taxon>Clostridia</taxon>
        <taxon>Peptostreptococcales</taxon>
        <taxon>Peptostreptococcaceae</taxon>
        <taxon>Paraclostridium</taxon>
    </lineage>
</organism>
<dbReference type="eggNOG" id="COG1592">
    <property type="taxonomic scope" value="Bacteria"/>
</dbReference>
<dbReference type="GO" id="GO:0005506">
    <property type="term" value="F:iron ion binding"/>
    <property type="evidence" value="ECO:0007669"/>
    <property type="project" value="InterPro"/>
</dbReference>
<evidence type="ECO:0000259" key="7">
    <source>
        <dbReference type="PROSITE" id="PS50905"/>
    </source>
</evidence>
<dbReference type="NCBIfam" id="NF045767">
    <property type="entry name" value="RuberyRbr"/>
    <property type="match status" value="1"/>
</dbReference>
<feature type="domain" description="Ferritin-like diiron" evidence="7">
    <location>
        <begin position="2"/>
        <end position="133"/>
    </location>
</feature>
<dbReference type="InterPro" id="IPR009040">
    <property type="entry name" value="Ferritin-like_diiron"/>
</dbReference>
<gene>
    <name evidence="9" type="primary">rbr_2</name>
    <name evidence="9" type="ORF">R28058_09841</name>
    <name evidence="8" type="ORF">UMC4404_10281</name>
</gene>
<keyword evidence="2" id="KW-0813">Transport</keyword>
<dbReference type="RefSeq" id="WP_021127187.1">
    <property type="nucleotide sequence ID" value="NZ_BDJI01000002.1"/>
</dbReference>
<evidence type="ECO:0000313" key="10">
    <source>
        <dbReference type="Proteomes" id="UP000049127"/>
    </source>
</evidence>
<dbReference type="OrthoDB" id="9799749at2"/>
<feature type="domain" description="Rubredoxin-like" evidence="6">
    <location>
        <begin position="140"/>
        <end position="174"/>
    </location>
</feature>
<evidence type="ECO:0000256" key="2">
    <source>
        <dbReference type="ARBA" id="ARBA00022448"/>
    </source>
</evidence>
<keyword evidence="4" id="KW-0249">Electron transport</keyword>
<dbReference type="CDD" id="cd01041">
    <property type="entry name" value="Rubrerythrin"/>
    <property type="match status" value="1"/>
</dbReference>
<dbReference type="GO" id="GO:0016692">
    <property type="term" value="F:NADH peroxidase activity"/>
    <property type="evidence" value="ECO:0007669"/>
    <property type="project" value="UniProtKB-EC"/>
</dbReference>
<keyword evidence="9" id="KW-0575">Peroxidase</keyword>
<keyword evidence="9" id="KW-0560">Oxidoreductase</keyword>
<evidence type="ECO:0000256" key="4">
    <source>
        <dbReference type="ARBA" id="ARBA00022982"/>
    </source>
</evidence>
<sequence length="178" mass="20616">MDIRGTKTEQNLVTAFAGESEATNKYTYYASKARKEGYNKIADFFEETANNERAHAKMWFKLIHDGIGTTEENLRDAAAGEHYEWVDMYEKFAKEAEEEGFLEIAFLLRGVGSIEKQHNKRYNELLEALEANKIFEKEETMEWRCQNCGHVHKGTNAPEVCPICKHPKAFFEVKCDEF</sequence>
<evidence type="ECO:0000259" key="6">
    <source>
        <dbReference type="PROSITE" id="PS50903"/>
    </source>
</evidence>
<dbReference type="InterPro" id="IPR012347">
    <property type="entry name" value="Ferritin-like"/>
</dbReference>
<dbReference type="PATRIC" id="fig|1505.7.peg.1268"/>
<dbReference type="InterPro" id="IPR009078">
    <property type="entry name" value="Ferritin-like_SF"/>
</dbReference>
<accession>A0A0A8WCC5</accession>
<evidence type="ECO:0000256" key="5">
    <source>
        <dbReference type="ARBA" id="ARBA00023004"/>
    </source>
</evidence>
<dbReference type="Proteomes" id="UP000049685">
    <property type="component" value="Unassembled WGS sequence"/>
</dbReference>
<dbReference type="KEGG" id="psor:RSJ16_07920"/>
<evidence type="ECO:0000313" key="9">
    <source>
        <dbReference type="EMBL" id="CEQ03251.1"/>
    </source>
</evidence>
<dbReference type="Proteomes" id="UP000049127">
    <property type="component" value="Unassembled WGS sequence"/>
</dbReference>
<dbReference type="InterPro" id="IPR024934">
    <property type="entry name" value="Rubredoxin-like_dom"/>
</dbReference>
<dbReference type="Pfam" id="PF02915">
    <property type="entry name" value="Rubrerythrin"/>
    <property type="match status" value="1"/>
</dbReference>
<evidence type="ECO:0000256" key="3">
    <source>
        <dbReference type="ARBA" id="ARBA00022723"/>
    </source>
</evidence>
<dbReference type="AlphaFoldDB" id="A0A0A8WCC5"/>
<dbReference type="SUPFAM" id="SSF47240">
    <property type="entry name" value="Ferritin-like"/>
    <property type="match status" value="1"/>
</dbReference>
<dbReference type="PANTHER" id="PTHR43865:SF1">
    <property type="entry name" value="RUBRERYTHRIN-RELATED"/>
    <property type="match status" value="1"/>
</dbReference>
<dbReference type="InterPro" id="IPR052364">
    <property type="entry name" value="Rubrerythrin"/>
</dbReference>
<name>A0A0A8WCC5_PARSO</name>
<evidence type="ECO:0000313" key="11">
    <source>
        <dbReference type="Proteomes" id="UP000049685"/>
    </source>
</evidence>
<dbReference type="InterPro" id="IPR048574">
    <property type="entry name" value="RUBY_RBDX"/>
</dbReference>
<proteinExistence type="predicted"/>
<reference evidence="10 11" key="2">
    <citation type="submission" date="2015-01" db="EMBL/GenBank/DDBJ databases">
        <authorList>
            <person name="Aslett A.Martin."/>
            <person name="De Silva Nishadi"/>
        </authorList>
    </citation>
    <scope>NUCLEOTIDE SEQUENCE [LARGE SCALE GENOMIC DNA]</scope>
    <source>
        <strain evidence="9 10">R28058</strain>
        <strain evidence="11">UMC4404</strain>
    </source>
</reference>
<dbReference type="InterPro" id="IPR003251">
    <property type="entry name" value="Rr_diiron-bd_dom"/>
</dbReference>
<dbReference type="EMBL" id="CDNY01000003">
    <property type="protein sequence ID" value="CEO33048.1"/>
    <property type="molecule type" value="Genomic_DNA"/>
</dbReference>
<dbReference type="SUPFAM" id="SSF57802">
    <property type="entry name" value="Rubredoxin-like"/>
    <property type="match status" value="1"/>
</dbReference>
<dbReference type="Pfam" id="PF21349">
    <property type="entry name" value="RUBY_RBDX"/>
    <property type="match status" value="1"/>
</dbReference>
<dbReference type="PROSITE" id="PS50905">
    <property type="entry name" value="FERRITIN_LIKE"/>
    <property type="match status" value="1"/>
</dbReference>
<keyword evidence="5" id="KW-0408">Iron</keyword>
<dbReference type="Gene3D" id="1.20.1260.10">
    <property type="match status" value="1"/>
</dbReference>
<comment type="cofactor">
    <cofactor evidence="1">
        <name>Fe(3+)</name>
        <dbReference type="ChEBI" id="CHEBI:29034"/>
    </cofactor>
</comment>
<dbReference type="CDD" id="cd00729">
    <property type="entry name" value="rubredoxin_SM"/>
    <property type="match status" value="1"/>
</dbReference>
<evidence type="ECO:0000256" key="1">
    <source>
        <dbReference type="ARBA" id="ARBA00001965"/>
    </source>
</evidence>
<evidence type="ECO:0000313" key="8">
    <source>
        <dbReference type="EMBL" id="CEO33048.1"/>
    </source>
</evidence>